<dbReference type="Gene3D" id="1.10.1740.10">
    <property type="match status" value="1"/>
</dbReference>
<name>A0A6G9AUT5_9BACT</name>
<dbReference type="KEGG" id="spib:G8759_26725"/>
<dbReference type="Gene3D" id="1.10.10.10">
    <property type="entry name" value="Winged helix-like DNA-binding domain superfamily/Winged helix DNA-binding domain"/>
    <property type="match status" value="1"/>
</dbReference>
<dbReference type="InterPro" id="IPR039425">
    <property type="entry name" value="RNA_pol_sigma-70-like"/>
</dbReference>
<evidence type="ECO:0000256" key="1">
    <source>
        <dbReference type="ARBA" id="ARBA00010641"/>
    </source>
</evidence>
<evidence type="ECO:0000259" key="5">
    <source>
        <dbReference type="Pfam" id="PF04542"/>
    </source>
</evidence>
<keyword evidence="2" id="KW-0805">Transcription regulation</keyword>
<evidence type="ECO:0000259" key="6">
    <source>
        <dbReference type="Pfam" id="PF08281"/>
    </source>
</evidence>
<dbReference type="Pfam" id="PF04542">
    <property type="entry name" value="Sigma70_r2"/>
    <property type="match status" value="1"/>
</dbReference>
<sequence>MSTSTEDTFLQQLNQHVAIAHKISRVYQPDADERADLVQEMIYQLWKAYPSFNGQSKFSTWMYSVCLNTALTYHRNAKRWRHEALMPTHEQLPDSAPNDKEDTSSQLFEAIAGLAPLNKAVIILYLDGLSYEEIATVMGITISNVSVRLVRIRKELEIRLKK</sequence>
<dbReference type="InterPro" id="IPR013324">
    <property type="entry name" value="RNA_pol_sigma_r3/r4-like"/>
</dbReference>
<dbReference type="AlphaFoldDB" id="A0A6G9AUT5"/>
<protein>
    <submittedName>
        <fullName evidence="7">Sigma-70 family RNA polymerase sigma factor</fullName>
    </submittedName>
</protein>
<dbReference type="GO" id="GO:0006352">
    <property type="term" value="P:DNA-templated transcription initiation"/>
    <property type="evidence" value="ECO:0007669"/>
    <property type="project" value="InterPro"/>
</dbReference>
<dbReference type="Proteomes" id="UP000501802">
    <property type="component" value="Chromosome"/>
</dbReference>
<keyword evidence="3" id="KW-0731">Sigma factor</keyword>
<gene>
    <name evidence="7" type="ORF">G8759_26725</name>
</gene>
<evidence type="ECO:0000256" key="4">
    <source>
        <dbReference type="ARBA" id="ARBA00023163"/>
    </source>
</evidence>
<evidence type="ECO:0000313" key="8">
    <source>
        <dbReference type="Proteomes" id="UP000501802"/>
    </source>
</evidence>
<keyword evidence="4" id="KW-0804">Transcription</keyword>
<dbReference type="CDD" id="cd06171">
    <property type="entry name" value="Sigma70_r4"/>
    <property type="match status" value="1"/>
</dbReference>
<dbReference type="GO" id="GO:0016987">
    <property type="term" value="F:sigma factor activity"/>
    <property type="evidence" value="ECO:0007669"/>
    <property type="project" value="UniProtKB-KW"/>
</dbReference>
<dbReference type="GO" id="GO:0003677">
    <property type="term" value="F:DNA binding"/>
    <property type="evidence" value="ECO:0007669"/>
    <property type="project" value="InterPro"/>
</dbReference>
<dbReference type="InterPro" id="IPR007627">
    <property type="entry name" value="RNA_pol_sigma70_r2"/>
</dbReference>
<dbReference type="SUPFAM" id="SSF88946">
    <property type="entry name" value="Sigma2 domain of RNA polymerase sigma factors"/>
    <property type="match status" value="1"/>
</dbReference>
<feature type="domain" description="RNA polymerase sigma factor 70 region 4 type 2" evidence="6">
    <location>
        <begin position="106"/>
        <end position="156"/>
    </location>
</feature>
<dbReference type="SUPFAM" id="SSF88659">
    <property type="entry name" value="Sigma3 and sigma4 domains of RNA polymerase sigma factors"/>
    <property type="match status" value="1"/>
</dbReference>
<dbReference type="InterPro" id="IPR036388">
    <property type="entry name" value="WH-like_DNA-bd_sf"/>
</dbReference>
<evidence type="ECO:0000313" key="7">
    <source>
        <dbReference type="EMBL" id="QIP15973.1"/>
    </source>
</evidence>
<dbReference type="InterPro" id="IPR013249">
    <property type="entry name" value="RNA_pol_sigma70_r4_t2"/>
</dbReference>
<dbReference type="RefSeq" id="WP_167215286.1">
    <property type="nucleotide sequence ID" value="NZ_CP050063.1"/>
</dbReference>
<dbReference type="PANTHER" id="PTHR43133:SF45">
    <property type="entry name" value="RNA POLYMERASE ECF-TYPE SIGMA FACTOR"/>
    <property type="match status" value="1"/>
</dbReference>
<feature type="domain" description="RNA polymerase sigma-70 region 2" evidence="5">
    <location>
        <begin position="16"/>
        <end position="79"/>
    </location>
</feature>
<proteinExistence type="inferred from homology"/>
<dbReference type="EMBL" id="CP050063">
    <property type="protein sequence ID" value="QIP15973.1"/>
    <property type="molecule type" value="Genomic_DNA"/>
</dbReference>
<comment type="similarity">
    <text evidence="1">Belongs to the sigma-70 factor family. ECF subfamily.</text>
</comment>
<dbReference type="PANTHER" id="PTHR43133">
    <property type="entry name" value="RNA POLYMERASE ECF-TYPE SIGMA FACTO"/>
    <property type="match status" value="1"/>
</dbReference>
<keyword evidence="8" id="KW-1185">Reference proteome</keyword>
<accession>A0A6G9AUT5</accession>
<dbReference type="InterPro" id="IPR013325">
    <property type="entry name" value="RNA_pol_sigma_r2"/>
</dbReference>
<dbReference type="InterPro" id="IPR014284">
    <property type="entry name" value="RNA_pol_sigma-70_dom"/>
</dbReference>
<evidence type="ECO:0000256" key="3">
    <source>
        <dbReference type="ARBA" id="ARBA00023082"/>
    </source>
</evidence>
<evidence type="ECO:0000256" key="2">
    <source>
        <dbReference type="ARBA" id="ARBA00023015"/>
    </source>
</evidence>
<dbReference type="Pfam" id="PF08281">
    <property type="entry name" value="Sigma70_r4_2"/>
    <property type="match status" value="1"/>
</dbReference>
<organism evidence="7 8">
    <name type="scientific">Spirosoma aureum</name>
    <dbReference type="NCBI Taxonomy" id="2692134"/>
    <lineage>
        <taxon>Bacteria</taxon>
        <taxon>Pseudomonadati</taxon>
        <taxon>Bacteroidota</taxon>
        <taxon>Cytophagia</taxon>
        <taxon>Cytophagales</taxon>
        <taxon>Cytophagaceae</taxon>
        <taxon>Spirosoma</taxon>
    </lineage>
</organism>
<reference evidence="7 8" key="1">
    <citation type="submission" date="2020-03" db="EMBL/GenBank/DDBJ databases">
        <authorList>
            <person name="Kim M.K."/>
        </authorList>
    </citation>
    <scope>NUCLEOTIDE SEQUENCE [LARGE SCALE GENOMIC DNA]</scope>
    <source>
        <strain evidence="7 8">BT328</strain>
    </source>
</reference>
<dbReference type="NCBIfam" id="TIGR02937">
    <property type="entry name" value="sigma70-ECF"/>
    <property type="match status" value="1"/>
</dbReference>